<evidence type="ECO:0000256" key="2">
    <source>
        <dbReference type="ARBA" id="ARBA00022475"/>
    </source>
</evidence>
<evidence type="ECO:0000256" key="1">
    <source>
        <dbReference type="ARBA" id="ARBA00022448"/>
    </source>
</evidence>
<accession>A0A2X4V7N4</accession>
<sequence>MDQDPDLNLDISTEQGATPELDVRHDRGPVMVSYEYLVTAEDARAFTVCMQDMRRVRRRGGAINWSVYEDILQPGVFVETFVVGSWMEYLRQQERYTMNDQKIQNRICAFHQGETLPLIRYLVAPV</sequence>
<evidence type="ECO:0000313" key="3">
    <source>
        <dbReference type="EMBL" id="SQI42732.1"/>
    </source>
</evidence>
<reference evidence="3 4" key="1">
    <citation type="submission" date="2018-06" db="EMBL/GenBank/DDBJ databases">
        <authorList>
            <consortium name="Pathogen Informatics"/>
            <person name="Doyle S."/>
        </authorList>
    </citation>
    <scope>NUCLEOTIDE SEQUENCE [LARGE SCALE GENOMIC DNA]</scope>
    <source>
        <strain evidence="3 4">NCTC12961</strain>
    </source>
</reference>
<dbReference type="InterPro" id="IPR010290">
    <property type="entry name" value="TM_effector"/>
</dbReference>
<dbReference type="EMBL" id="LS483469">
    <property type="protein sequence ID" value="SQI42732.1"/>
    <property type="molecule type" value="Genomic_DNA"/>
</dbReference>
<keyword evidence="2" id="KW-1003">Cell membrane</keyword>
<dbReference type="AlphaFoldDB" id="A0A2X4V7N4"/>
<keyword evidence="2" id="KW-0472">Membrane</keyword>
<evidence type="ECO:0000313" key="4">
    <source>
        <dbReference type="Proteomes" id="UP000248897"/>
    </source>
</evidence>
<dbReference type="Proteomes" id="UP000248897">
    <property type="component" value="Chromosome 1"/>
</dbReference>
<proteinExistence type="predicted"/>
<gene>
    <name evidence="3" type="ORF">NCTC12961_03720</name>
</gene>
<dbReference type="Pfam" id="PF05977">
    <property type="entry name" value="MFS_3"/>
    <property type="match status" value="1"/>
</dbReference>
<keyword evidence="1" id="KW-0813">Transport</keyword>
<protein>
    <submittedName>
        <fullName evidence="3">Bacterial protein of uncharacterized function (DUF894)</fullName>
    </submittedName>
</protein>
<organism evidence="3 4">
    <name type="scientific">Serratia plymuthica</name>
    <dbReference type="NCBI Taxonomy" id="82996"/>
    <lineage>
        <taxon>Bacteria</taxon>
        <taxon>Pseudomonadati</taxon>
        <taxon>Pseudomonadota</taxon>
        <taxon>Gammaproteobacteria</taxon>
        <taxon>Enterobacterales</taxon>
        <taxon>Yersiniaceae</taxon>
        <taxon>Serratia</taxon>
    </lineage>
</organism>
<name>A0A2X4V7N4_SERPL</name>